<dbReference type="InterPro" id="IPR050463">
    <property type="entry name" value="Gfo/Idh/MocA_oxidrdct_glycsds"/>
</dbReference>
<feature type="domain" description="Gfo/Idh/MocA-like oxidoreductase N-terminal" evidence="2">
    <location>
        <begin position="10"/>
        <end position="100"/>
    </location>
</feature>
<feature type="domain" description="GFO/IDH/MocA-like oxidoreductase" evidence="3">
    <location>
        <begin position="111"/>
        <end position="228"/>
    </location>
</feature>
<gene>
    <name evidence="4" type="ORF">S03H2_03613</name>
</gene>
<dbReference type="Gene3D" id="3.30.360.10">
    <property type="entry name" value="Dihydrodipicolinate Reductase, domain 2"/>
    <property type="match status" value="1"/>
</dbReference>
<evidence type="ECO:0008006" key="5">
    <source>
        <dbReference type="Google" id="ProtNLM"/>
    </source>
</evidence>
<accession>X1FEG2</accession>
<dbReference type="AlphaFoldDB" id="X1FEG2"/>
<dbReference type="Pfam" id="PF01408">
    <property type="entry name" value="GFO_IDH_MocA"/>
    <property type="match status" value="1"/>
</dbReference>
<name>X1FEG2_9ZZZZ</name>
<organism evidence="4">
    <name type="scientific">marine sediment metagenome</name>
    <dbReference type="NCBI Taxonomy" id="412755"/>
    <lineage>
        <taxon>unclassified sequences</taxon>
        <taxon>metagenomes</taxon>
        <taxon>ecological metagenomes</taxon>
    </lineage>
</organism>
<evidence type="ECO:0000313" key="4">
    <source>
        <dbReference type="EMBL" id="GAH30925.1"/>
    </source>
</evidence>
<dbReference type="PANTHER" id="PTHR43818:SF11">
    <property type="entry name" value="BCDNA.GH03377"/>
    <property type="match status" value="1"/>
</dbReference>
<dbReference type="Gene3D" id="3.40.50.720">
    <property type="entry name" value="NAD(P)-binding Rossmann-like Domain"/>
    <property type="match status" value="1"/>
</dbReference>
<dbReference type="InterPro" id="IPR000683">
    <property type="entry name" value="Gfo/Idh/MocA-like_OxRdtase_N"/>
</dbReference>
<dbReference type="InterPro" id="IPR036291">
    <property type="entry name" value="NAD(P)-bd_dom_sf"/>
</dbReference>
<protein>
    <recommendedName>
        <fullName evidence="5">Gfo/Idh/MocA-like oxidoreductase N-terminal domain-containing protein</fullName>
    </recommendedName>
</protein>
<comment type="caution">
    <text evidence="4">The sequence shown here is derived from an EMBL/GenBank/DDBJ whole genome shotgun (WGS) entry which is preliminary data.</text>
</comment>
<dbReference type="SUPFAM" id="SSF51735">
    <property type="entry name" value="NAD(P)-binding Rossmann-fold domains"/>
    <property type="match status" value="1"/>
</dbReference>
<reference evidence="4" key="1">
    <citation type="journal article" date="2014" name="Front. Microbiol.">
        <title>High frequency of phylogenetically diverse reductive dehalogenase-homologous genes in deep subseafloor sedimentary metagenomes.</title>
        <authorList>
            <person name="Kawai M."/>
            <person name="Futagami T."/>
            <person name="Toyoda A."/>
            <person name="Takaki Y."/>
            <person name="Nishi S."/>
            <person name="Hori S."/>
            <person name="Arai W."/>
            <person name="Tsubouchi T."/>
            <person name="Morono Y."/>
            <person name="Uchiyama I."/>
            <person name="Ito T."/>
            <person name="Fujiyama A."/>
            <person name="Inagaki F."/>
            <person name="Takami H."/>
        </authorList>
    </citation>
    <scope>NUCLEOTIDE SEQUENCE</scope>
    <source>
        <strain evidence="4">Expedition CK06-06</strain>
    </source>
</reference>
<sequence>MHRFNPPYKGFYDVNSRKGKSATKEFNVSFYDNYDSILDDNLVDIVDVCVPTFLHKKVVIKVLKTGKNVLCEKPIALGLKDADDIINEAEKAKGKFMVTHNHRFQVENVMCKEVADSGKLGKILSCSSYRLGIRPDWSEGNWMNDPKLSGGAATDFILHDIDFCNWIGGKPIMVTAQGIRSKTGAWDYMDILINYDSGIKGFVEGGWMCKGEFPFTQEVRILGDKGTIDWISRAEKNIEKRAQAASRVAVYLEGQSVRYPEIQKKILMRSR</sequence>
<dbReference type="EMBL" id="BARU01001354">
    <property type="protein sequence ID" value="GAH30925.1"/>
    <property type="molecule type" value="Genomic_DNA"/>
</dbReference>
<dbReference type="SUPFAM" id="SSF55347">
    <property type="entry name" value="Glyceraldehyde-3-phosphate dehydrogenase-like, C-terminal domain"/>
    <property type="match status" value="1"/>
</dbReference>
<dbReference type="GO" id="GO:0000166">
    <property type="term" value="F:nucleotide binding"/>
    <property type="evidence" value="ECO:0007669"/>
    <property type="project" value="InterPro"/>
</dbReference>
<evidence type="ECO:0000259" key="2">
    <source>
        <dbReference type="Pfam" id="PF01408"/>
    </source>
</evidence>
<dbReference type="Pfam" id="PF22725">
    <property type="entry name" value="GFO_IDH_MocA_C3"/>
    <property type="match status" value="1"/>
</dbReference>
<proteinExistence type="predicted"/>
<keyword evidence="1" id="KW-0560">Oxidoreductase</keyword>
<evidence type="ECO:0000256" key="1">
    <source>
        <dbReference type="ARBA" id="ARBA00023002"/>
    </source>
</evidence>
<dbReference type="PANTHER" id="PTHR43818">
    <property type="entry name" value="BCDNA.GH03377"/>
    <property type="match status" value="1"/>
</dbReference>
<dbReference type="GO" id="GO:0016491">
    <property type="term" value="F:oxidoreductase activity"/>
    <property type="evidence" value="ECO:0007669"/>
    <property type="project" value="UniProtKB-KW"/>
</dbReference>
<dbReference type="InterPro" id="IPR055170">
    <property type="entry name" value="GFO_IDH_MocA-like_dom"/>
</dbReference>
<evidence type="ECO:0000259" key="3">
    <source>
        <dbReference type="Pfam" id="PF22725"/>
    </source>
</evidence>